<evidence type="ECO:0000313" key="2">
    <source>
        <dbReference type="EMBL" id="CAH9065545.1"/>
    </source>
</evidence>
<accession>A0AAV0C5R2</accession>
<feature type="compositionally biased region" description="Basic and acidic residues" evidence="1">
    <location>
        <begin position="70"/>
        <end position="85"/>
    </location>
</feature>
<reference evidence="2" key="1">
    <citation type="submission" date="2022-07" db="EMBL/GenBank/DDBJ databases">
        <authorList>
            <person name="Macas J."/>
            <person name="Novak P."/>
            <person name="Neumann P."/>
        </authorList>
    </citation>
    <scope>NUCLEOTIDE SEQUENCE</scope>
</reference>
<keyword evidence="3" id="KW-1185">Reference proteome</keyword>
<protein>
    <submittedName>
        <fullName evidence="2">Uncharacterized protein</fullName>
    </submittedName>
</protein>
<dbReference type="EMBL" id="CAMAPF010000012">
    <property type="protein sequence ID" value="CAH9065545.1"/>
    <property type="molecule type" value="Genomic_DNA"/>
</dbReference>
<proteinExistence type="predicted"/>
<evidence type="ECO:0000313" key="3">
    <source>
        <dbReference type="Proteomes" id="UP001152523"/>
    </source>
</evidence>
<dbReference type="AlphaFoldDB" id="A0AAV0C5R2"/>
<feature type="region of interest" description="Disordered" evidence="1">
    <location>
        <begin position="45"/>
        <end position="85"/>
    </location>
</feature>
<organism evidence="2 3">
    <name type="scientific">Cuscuta epithymum</name>
    <dbReference type="NCBI Taxonomy" id="186058"/>
    <lineage>
        <taxon>Eukaryota</taxon>
        <taxon>Viridiplantae</taxon>
        <taxon>Streptophyta</taxon>
        <taxon>Embryophyta</taxon>
        <taxon>Tracheophyta</taxon>
        <taxon>Spermatophyta</taxon>
        <taxon>Magnoliopsida</taxon>
        <taxon>eudicotyledons</taxon>
        <taxon>Gunneridae</taxon>
        <taxon>Pentapetalae</taxon>
        <taxon>asterids</taxon>
        <taxon>lamiids</taxon>
        <taxon>Solanales</taxon>
        <taxon>Convolvulaceae</taxon>
        <taxon>Cuscuteae</taxon>
        <taxon>Cuscuta</taxon>
        <taxon>Cuscuta subgen. Cuscuta</taxon>
    </lineage>
</organism>
<sequence>MEKKLRRINLYRNMETEGQQPINGAWQSDEGEWSPINNLCVKVQSDSDGEQRSSSSILWRPCTHGGPAPQREEKRSHRSHVDESEGWRRWTALTSSILD</sequence>
<gene>
    <name evidence="2" type="ORF">CEPIT_LOCUS2282</name>
</gene>
<name>A0AAV0C5R2_9ASTE</name>
<dbReference type="Proteomes" id="UP001152523">
    <property type="component" value="Unassembled WGS sequence"/>
</dbReference>
<comment type="caution">
    <text evidence="2">The sequence shown here is derived from an EMBL/GenBank/DDBJ whole genome shotgun (WGS) entry which is preliminary data.</text>
</comment>
<evidence type="ECO:0000256" key="1">
    <source>
        <dbReference type="SAM" id="MobiDB-lite"/>
    </source>
</evidence>